<feature type="compositionally biased region" description="Polar residues" evidence="2">
    <location>
        <begin position="916"/>
        <end position="929"/>
    </location>
</feature>
<feature type="region of interest" description="Disordered" evidence="2">
    <location>
        <begin position="534"/>
        <end position="554"/>
    </location>
</feature>
<feature type="region of interest" description="Disordered" evidence="2">
    <location>
        <begin position="96"/>
        <end position="121"/>
    </location>
</feature>
<sequence>MAVAKQQNELQRSPQRSQQPLSPGAEAAVGLLAQRPAGNFALLGPKPTAAAAAVDQNRIQNYRKHLLQPYQLDAVPGKAVPPAPVVGGKGAGAAASPTCALPPTSPISSPRHQQQHQHQRYLPPAAAEYQNQYLSEPPRQKPAAAAAVCKGFQERIQRVNAIMQRYAQNVDPKSRETIHAYMKRKQEEYLQRQKQEQERLQRRQELRKRQLAKVIEHQNILARGDLPLQQRQKRKLSQQNNLIVQGPAPAANSLPSPLMLSPQMSPPPPSHHQHLAFGRDPRWVQRHLKEAESPASLQRADPVRNSNNYHVSNHVRERKAGAVVRGKKKVFAANSPLLLYLPMSLRHQSLVLPPREDAARPFRSESAAVSTAGEQNGNKNGNMHRKLTTLQVAIGGAGMCAPTKGRRVVEAAAPHSHLSAAKGPPPVPHEKQKPQSMLRIISAPVFVSQLVGSNAAREESGEEENEDDKGANKNATPTRLQVHGFVRRSSAPLHRPSGDSYIPFTNGYSPSKAACDKQIIRPLVAAGFMPQGVTASSQQHRHDRLSPVASPTSGLVVTGARSSFASKDDLPLGVEELRQVEQRRRQLLHHAEMDFFQEEQPGKTEEASLPQAPNAGAEFPNNNKRRGNISSQPVVNKAPLPSDITSTAARGNPANDKPRKKELPPPVPLAPLQIRLLQPGLLQGNSPTSTSSPFKLSGVLPPTAARALSGKQPLSRSAGCSESSLQVGIGQMPAVVGVKMSPHSREPAVGVSSGAVCEIFSSENLSSDEPPVLLDIDYGVSSMAQDDGAKQSPVAENGSTALFPSITDVGSEQADVLQQWRNVADGHEGHKIPHRVTFIHRQTGATKKTFGEGDDVLAAFQKANRACLSVPSTLEVLRTLCDRGMEETGGHVGQTSGVSLALLKQKRRRKQERVTAENQPNADPMNLSQPLYVEGAGEQRCDGTSPPTSQPLSRANSQENTNFSSEPNYRDLVAAEGCPALVTLVDSDNEVRGCNEPDRVDSSTTSVHPQNEHPLEGYLAMLDHLRGILYRRSQPSKKLADSEKETKSE</sequence>
<evidence type="ECO:0000256" key="1">
    <source>
        <dbReference type="SAM" id="Coils"/>
    </source>
</evidence>
<gene>
    <name evidence="3" type="ORF">TRSC58_06532</name>
</gene>
<dbReference type="AlphaFoldDB" id="A0A061IV92"/>
<feature type="region of interest" description="Disordered" evidence="2">
    <location>
        <begin position="1"/>
        <end position="30"/>
    </location>
</feature>
<proteinExistence type="predicted"/>
<accession>A0A061IV92</accession>
<feature type="region of interest" description="Disordered" evidence="2">
    <location>
        <begin position="246"/>
        <end position="274"/>
    </location>
</feature>
<feature type="region of interest" description="Disordered" evidence="2">
    <location>
        <begin position="452"/>
        <end position="477"/>
    </location>
</feature>
<feature type="coiled-coil region" evidence="1">
    <location>
        <begin position="183"/>
        <end position="210"/>
    </location>
</feature>
<keyword evidence="1" id="KW-0175">Coiled coil</keyword>
<dbReference type="OrthoDB" id="264263at2759"/>
<evidence type="ECO:0000313" key="4">
    <source>
        <dbReference type="Proteomes" id="UP000031737"/>
    </source>
</evidence>
<comment type="caution">
    <text evidence="3">The sequence shown here is derived from an EMBL/GenBank/DDBJ whole genome shotgun (WGS) entry which is preliminary data.</text>
</comment>
<feature type="compositionally biased region" description="Low complexity" evidence="2">
    <location>
        <begin position="246"/>
        <end position="263"/>
    </location>
</feature>
<dbReference type="Proteomes" id="UP000031737">
    <property type="component" value="Unassembled WGS sequence"/>
</dbReference>
<dbReference type="EMBL" id="AUPL01006532">
    <property type="protein sequence ID" value="ESL05806.1"/>
    <property type="molecule type" value="Genomic_DNA"/>
</dbReference>
<evidence type="ECO:0000313" key="3">
    <source>
        <dbReference type="EMBL" id="ESL05806.1"/>
    </source>
</evidence>
<feature type="compositionally biased region" description="Polar residues" evidence="2">
    <location>
        <begin position="945"/>
        <end position="965"/>
    </location>
</feature>
<feature type="region of interest" description="Disordered" evidence="2">
    <location>
        <begin position="905"/>
        <end position="965"/>
    </location>
</feature>
<organism evidence="3 4">
    <name type="scientific">Trypanosoma rangeli SC58</name>
    <dbReference type="NCBI Taxonomy" id="429131"/>
    <lineage>
        <taxon>Eukaryota</taxon>
        <taxon>Discoba</taxon>
        <taxon>Euglenozoa</taxon>
        <taxon>Kinetoplastea</taxon>
        <taxon>Metakinetoplastina</taxon>
        <taxon>Trypanosomatida</taxon>
        <taxon>Trypanosomatidae</taxon>
        <taxon>Trypanosoma</taxon>
        <taxon>Herpetosoma</taxon>
    </lineage>
</organism>
<feature type="region of interest" description="Disordered" evidence="2">
    <location>
        <begin position="598"/>
        <end position="667"/>
    </location>
</feature>
<feature type="region of interest" description="Disordered" evidence="2">
    <location>
        <begin position="410"/>
        <end position="434"/>
    </location>
</feature>
<evidence type="ECO:0000256" key="2">
    <source>
        <dbReference type="SAM" id="MobiDB-lite"/>
    </source>
</evidence>
<keyword evidence="4" id="KW-1185">Reference proteome</keyword>
<dbReference type="VEuPathDB" id="TriTrypDB:TRSC58_06532"/>
<feature type="compositionally biased region" description="Low complexity" evidence="2">
    <location>
        <begin position="10"/>
        <end position="23"/>
    </location>
</feature>
<name>A0A061IV92_TRYRA</name>
<reference evidence="3 4" key="1">
    <citation type="submission" date="2013-07" db="EMBL/GenBank/DDBJ databases">
        <authorList>
            <person name="Stoco P.H."/>
            <person name="Wagner G."/>
            <person name="Gerber A."/>
            <person name="Zaha A."/>
            <person name="Thompson C."/>
            <person name="Bartholomeu D.C."/>
            <person name="Luckemeyer D.D."/>
            <person name="Bahia D."/>
            <person name="Loreto E."/>
            <person name="Prestes E.B."/>
            <person name="Lima F.M."/>
            <person name="Rodrigues-Luiz G."/>
            <person name="Vallejo G.A."/>
            <person name="Filho J.F."/>
            <person name="Monteiro K.M."/>
            <person name="Tyler K.M."/>
            <person name="de Almeida L.G."/>
            <person name="Ortiz M.F."/>
            <person name="Siervo M.A."/>
            <person name="de Moraes M.H."/>
            <person name="Cunha O.L."/>
            <person name="Mendonca-Neto R."/>
            <person name="Silva R."/>
            <person name="Teixeira S.M."/>
            <person name="Murta S.M."/>
            <person name="Sincero T.C."/>
            <person name="Mendes T.A."/>
            <person name="Urmenyi T.P."/>
            <person name="Silva V.G."/>
            <person name="da Rocha W.D."/>
            <person name="Andersson B."/>
            <person name="Romanha A.J."/>
            <person name="Steindel M."/>
            <person name="de Vasconcelos A.T."/>
            <person name="Grisard E.C."/>
        </authorList>
    </citation>
    <scope>NUCLEOTIDE SEQUENCE [LARGE SCALE GENOMIC DNA]</scope>
    <source>
        <strain evidence="3 4">SC58</strain>
    </source>
</reference>
<protein>
    <submittedName>
        <fullName evidence="3">Uncharacterized protein</fullName>
    </submittedName>
</protein>